<dbReference type="InterPro" id="IPR006068">
    <property type="entry name" value="ATPase_P-typ_cation-transptr_C"/>
</dbReference>
<dbReference type="InterPro" id="IPR036412">
    <property type="entry name" value="HAD-like_sf"/>
</dbReference>
<dbReference type="NCBIfam" id="TIGR01494">
    <property type="entry name" value="ATPase_P-type"/>
    <property type="match status" value="3"/>
</dbReference>
<dbReference type="Gene3D" id="3.40.1110.10">
    <property type="entry name" value="Calcium-transporting ATPase, cytoplasmic domain N"/>
    <property type="match status" value="1"/>
</dbReference>
<dbReference type="InterPro" id="IPR018303">
    <property type="entry name" value="ATPase_P-typ_P_site"/>
</dbReference>
<dbReference type="SFLD" id="SFLDS00003">
    <property type="entry name" value="Haloacid_Dehalogenase"/>
    <property type="match status" value="1"/>
</dbReference>
<dbReference type="InterPro" id="IPR023298">
    <property type="entry name" value="ATPase_P-typ_TM_dom_sf"/>
</dbReference>
<proteinExistence type="predicted"/>
<dbReference type="GO" id="GO:0005388">
    <property type="term" value="F:P-type calcium transporter activity"/>
    <property type="evidence" value="ECO:0007669"/>
    <property type="project" value="UniProtKB-EC"/>
</dbReference>
<dbReference type="GO" id="GO:0016887">
    <property type="term" value="F:ATP hydrolysis activity"/>
    <property type="evidence" value="ECO:0007669"/>
    <property type="project" value="InterPro"/>
</dbReference>
<dbReference type="Gene3D" id="3.40.50.1000">
    <property type="entry name" value="HAD superfamily/HAD-like"/>
    <property type="match status" value="1"/>
</dbReference>
<dbReference type="Proteomes" id="UP001162087">
    <property type="component" value="Chromosome 7"/>
</dbReference>
<sequence length="1177" mass="131035">MSRQDENSALLADNANNHLSYTGNQNGCQDNFKLSKSQLSDLHNPKSIGSFIKLFGNGTDNFFKYLKTDKSAGISLPGKTDYRKTSRYKHYGDNSLPERIPKSFLQLVRAAFNDKTMQLLTVAAIVSFVLGLYELWVQPPQYDPEGNKINQVDWIEGVAIMIAVFVVVLVSAANDYQKELQFAKLNKKKEDRKIIVIRNDQEILVSIHHVLVGDIISLQTGDVVPADCVMISGKCEADESSITGESNTIHKFPIANSLKDFTKYNSGDSHSQKKPLDIGDVSEDDNKVADCMLISGSRILSGLGRGIVTSVGINSVYGQTMTSLNAEPESTPLQLHLSQLADNISVYGCVAAIILFLVLFIRYLFYIIPEKGRFHDLDPAQKGSKFMNIFITSITVIVVAVPEGLPLAVTLALAFATTRMTQDGNLVRVLRSCETMGSATAVCSDKTGTLTENVMNVVRGFLGNSKFDDNKGLPVSEQKRLNSRKVFEEKCSPSLRTDLLANIVLNSTAFENRDFKRKNEDRSSVNKKSPERSSFYARCKSKMSFLKRSKKHDDGDQLFESVNEGKQEPFIGSKTETALLIMARLSLGLQVGELQNWRDQPAEKFGIEKIVQTIPFESSRKWAGLVVKYKDSEGKKPFYRLFVKGAAEIVFKKCSYKRNSDDSLKEIDVEAKKQIDGEIKNLASDALRAISVAHRDFYELENWPPEQLRDKDSSNLAAPDLLFTNQDIEKGLILDGILGIQDPLRAGVKESVHQCQRAGVTVRMVTGDNILTAKAIARNCGILSTDVTSEAYSAMEGTEFRKLTKNERIRILPNLRVLARSSPEDKRLLVETLKGMGDVVAVTGDGTNDAPALKLADVGFSMGISGTEVAREASDIILMTDDFSAIVNAIKWGRCVSVSIKKFIQFQLIVNITAVILTFVSSVASSDETSVLTAVQLLWINLIMDTLAALALATDKPDPNIMDRKPKGRLTSLISVSTWKMILSQATLQLIVTFILHFYGPNLFFDKYEDEITSHQQQQLNAMTFNTFVWLQFFTMLVSRKLDEGDGISNWRDRISAANLNFFQDLGRNYYFLTIMAIIGGCQVIIMFFGGAPFSIARQTKSMWITAVLCGMLSLVMGVLVRMCPDEVALKLFPDTFVQKFKYIFGLEFLRRKHLGKHDDEEALVDEADTPESTAFY</sequence>
<dbReference type="GO" id="GO:0005886">
    <property type="term" value="C:plasma membrane"/>
    <property type="evidence" value="ECO:0007669"/>
    <property type="project" value="TreeGrafter"/>
</dbReference>
<dbReference type="PROSITE" id="PS00154">
    <property type="entry name" value="ATPASE_E1_E2"/>
    <property type="match status" value="1"/>
</dbReference>
<dbReference type="SFLD" id="SFLDF00027">
    <property type="entry name" value="p-type_atpase"/>
    <property type="match status" value="1"/>
</dbReference>
<dbReference type="SUPFAM" id="SSF81665">
    <property type="entry name" value="Calcium ATPase, transmembrane domain M"/>
    <property type="match status" value="1"/>
</dbReference>
<dbReference type="GO" id="GO:0006874">
    <property type="term" value="P:intracellular calcium ion homeostasis"/>
    <property type="evidence" value="ECO:0007669"/>
    <property type="project" value="TreeGrafter"/>
</dbReference>
<dbReference type="Pfam" id="PF00122">
    <property type="entry name" value="E1-E2_ATPase"/>
    <property type="match status" value="1"/>
</dbReference>
<dbReference type="Pfam" id="PF13246">
    <property type="entry name" value="Cation_ATPase"/>
    <property type="match status" value="1"/>
</dbReference>
<protein>
    <submittedName>
        <fullName evidence="1">Uncharacterized protein</fullName>
    </submittedName>
</protein>
<dbReference type="PANTHER" id="PTHR24093">
    <property type="entry name" value="CATION TRANSPORTING ATPASE"/>
    <property type="match status" value="1"/>
</dbReference>
<dbReference type="InterPro" id="IPR006408">
    <property type="entry name" value="P-type_ATPase_IIB"/>
</dbReference>
<dbReference type="GO" id="GO:0046872">
    <property type="term" value="F:metal ion binding"/>
    <property type="evidence" value="ECO:0007669"/>
    <property type="project" value="UniProtKB-KW"/>
</dbReference>
<dbReference type="Pfam" id="PF00689">
    <property type="entry name" value="Cation_ATPase_C"/>
    <property type="match status" value="1"/>
</dbReference>
<dbReference type="InterPro" id="IPR004014">
    <property type="entry name" value="ATPase_P-typ_cation-transptr_N"/>
</dbReference>
<dbReference type="SFLD" id="SFLDG00002">
    <property type="entry name" value="C1.7:_P-type_atpase_like"/>
    <property type="match status" value="1"/>
</dbReference>
<dbReference type="SUPFAM" id="SSF81653">
    <property type="entry name" value="Calcium ATPase, transduction domain A"/>
    <property type="match status" value="1"/>
</dbReference>
<dbReference type="GO" id="GO:0005524">
    <property type="term" value="F:ATP binding"/>
    <property type="evidence" value="ECO:0007669"/>
    <property type="project" value="UniProtKB-KW"/>
</dbReference>
<dbReference type="InterPro" id="IPR023299">
    <property type="entry name" value="ATPase_P-typ_cyto_dom_N"/>
</dbReference>
<keyword evidence="2" id="KW-1185">Reference proteome</keyword>
<dbReference type="SUPFAM" id="SSF81660">
    <property type="entry name" value="Metal cation-transporting ATPase, ATP-binding domain N"/>
    <property type="match status" value="1"/>
</dbReference>
<name>A0AA35JHY1_SACK1</name>
<gene>
    <name evidence="1" type="primary">SKDI07G2490</name>
    <name evidence="1" type="ORF">SKDI_07G2490</name>
</gene>
<dbReference type="SUPFAM" id="SSF56784">
    <property type="entry name" value="HAD-like"/>
    <property type="match status" value="1"/>
</dbReference>
<dbReference type="Gene3D" id="2.70.150.10">
    <property type="entry name" value="Calcium-transporting ATPase, cytoplasmic transduction domain A"/>
    <property type="match status" value="1"/>
</dbReference>
<dbReference type="EMBL" id="OX365902">
    <property type="protein sequence ID" value="CAI4062025.1"/>
    <property type="molecule type" value="Genomic_DNA"/>
</dbReference>
<dbReference type="InterPro" id="IPR059000">
    <property type="entry name" value="ATPase_P-type_domA"/>
</dbReference>
<dbReference type="CDD" id="cd02081">
    <property type="entry name" value="P-type_ATPase_Ca_PMCA-like"/>
    <property type="match status" value="1"/>
</dbReference>
<dbReference type="GO" id="GO:0012505">
    <property type="term" value="C:endomembrane system"/>
    <property type="evidence" value="ECO:0007669"/>
    <property type="project" value="UniProtKB-SubCell"/>
</dbReference>
<dbReference type="NCBIfam" id="TIGR01517">
    <property type="entry name" value="ATPase-IIB_Ca"/>
    <property type="match status" value="1"/>
</dbReference>
<dbReference type="InterPro" id="IPR023214">
    <property type="entry name" value="HAD_sf"/>
</dbReference>
<dbReference type="InterPro" id="IPR008250">
    <property type="entry name" value="ATPase_P-typ_transduc_dom_A_sf"/>
</dbReference>
<dbReference type="InterPro" id="IPR044492">
    <property type="entry name" value="P_typ_ATPase_HD_dom"/>
</dbReference>
<reference evidence="1" key="1">
    <citation type="submission" date="2022-10" db="EMBL/GenBank/DDBJ databases">
        <authorList>
            <person name="Byrne P K."/>
        </authorList>
    </citation>
    <scope>NUCLEOTIDE SEQUENCE</scope>
    <source>
        <strain evidence="1">IFO1802</strain>
    </source>
</reference>
<dbReference type="Gene3D" id="1.20.1110.10">
    <property type="entry name" value="Calcium-transporting ATPase, transmembrane domain"/>
    <property type="match status" value="1"/>
</dbReference>
<evidence type="ECO:0000313" key="1">
    <source>
        <dbReference type="EMBL" id="CAI4062025.1"/>
    </source>
</evidence>
<dbReference type="OrthoDB" id="3352408at2759"/>
<evidence type="ECO:0000313" key="2">
    <source>
        <dbReference type="Proteomes" id="UP001162087"/>
    </source>
</evidence>
<dbReference type="Pfam" id="PF00690">
    <property type="entry name" value="Cation_ATPase_N"/>
    <property type="match status" value="1"/>
</dbReference>
<dbReference type="PANTHER" id="PTHR24093:SF369">
    <property type="entry name" value="CALCIUM-TRANSPORTING ATPASE"/>
    <property type="match status" value="1"/>
</dbReference>
<accession>A0AA35JHY1</accession>
<dbReference type="InterPro" id="IPR001757">
    <property type="entry name" value="P_typ_ATPase"/>
</dbReference>
<organism evidence="1 2">
    <name type="scientific">Saccharomyces kudriavzevii (strain ATCC MYA-4449 / AS 2.2408 / CBS 8840 / NBRC 1802 / NCYC 2889)</name>
    <name type="common">Yeast</name>
    <dbReference type="NCBI Taxonomy" id="226230"/>
    <lineage>
        <taxon>Eukaryota</taxon>
        <taxon>Fungi</taxon>
        <taxon>Dikarya</taxon>
        <taxon>Ascomycota</taxon>
        <taxon>Saccharomycotina</taxon>
        <taxon>Saccharomycetes</taxon>
        <taxon>Saccharomycetales</taxon>
        <taxon>Saccharomycetaceae</taxon>
        <taxon>Saccharomyces</taxon>
    </lineage>
</organism>
<dbReference type="PRINTS" id="PR00119">
    <property type="entry name" value="CATATPASE"/>
</dbReference>